<keyword evidence="3" id="KW-1185">Reference proteome</keyword>
<feature type="transmembrane region" description="Helical" evidence="1">
    <location>
        <begin position="65"/>
        <end position="82"/>
    </location>
</feature>
<protein>
    <submittedName>
        <fullName evidence="2">Uncharacterized protein</fullName>
    </submittedName>
</protein>
<feature type="transmembrane region" description="Helical" evidence="1">
    <location>
        <begin position="198"/>
        <end position="221"/>
    </location>
</feature>
<name>A0ABS6B992_9NOCA</name>
<evidence type="ECO:0000313" key="3">
    <source>
        <dbReference type="Proteomes" id="UP000733379"/>
    </source>
</evidence>
<dbReference type="Proteomes" id="UP000733379">
    <property type="component" value="Unassembled WGS sequence"/>
</dbReference>
<keyword evidence="1" id="KW-0812">Transmembrane</keyword>
<evidence type="ECO:0000256" key="1">
    <source>
        <dbReference type="SAM" id="Phobius"/>
    </source>
</evidence>
<comment type="caution">
    <text evidence="2">The sequence shown here is derived from an EMBL/GenBank/DDBJ whole genome shotgun (WGS) entry which is preliminary data.</text>
</comment>
<organism evidence="2 3">
    <name type="scientific">Nocardia albiluteola</name>
    <dbReference type="NCBI Taxonomy" id="2842303"/>
    <lineage>
        <taxon>Bacteria</taxon>
        <taxon>Bacillati</taxon>
        <taxon>Actinomycetota</taxon>
        <taxon>Actinomycetes</taxon>
        <taxon>Mycobacteriales</taxon>
        <taxon>Nocardiaceae</taxon>
        <taxon>Nocardia</taxon>
    </lineage>
</organism>
<dbReference type="RefSeq" id="WP_215922950.1">
    <property type="nucleotide sequence ID" value="NZ_JAHKNI010000017.1"/>
</dbReference>
<gene>
    <name evidence="2" type="ORF">KO481_35750</name>
</gene>
<feature type="transmembrane region" description="Helical" evidence="1">
    <location>
        <begin position="157"/>
        <end position="177"/>
    </location>
</feature>
<proteinExistence type="predicted"/>
<dbReference type="EMBL" id="JAHKNI010000017">
    <property type="protein sequence ID" value="MBU3066862.1"/>
    <property type="molecule type" value="Genomic_DNA"/>
</dbReference>
<keyword evidence="1" id="KW-1133">Transmembrane helix</keyword>
<feature type="transmembrane region" description="Helical" evidence="1">
    <location>
        <begin position="123"/>
        <end position="145"/>
    </location>
</feature>
<feature type="transmembrane region" description="Helical" evidence="1">
    <location>
        <begin position="227"/>
        <end position="247"/>
    </location>
</feature>
<reference evidence="2 3" key="1">
    <citation type="submission" date="2021-06" db="EMBL/GenBank/DDBJ databases">
        <title>Actinomycetes sequencing.</title>
        <authorList>
            <person name="Shan Q."/>
        </authorList>
    </citation>
    <scope>NUCLEOTIDE SEQUENCE [LARGE SCALE GENOMIC DNA]</scope>
    <source>
        <strain evidence="2 3">NEAU-G5</strain>
    </source>
</reference>
<sequence>MSVVERALIRLYPRPCRERWGDELHETVRATGFRSWPNVAKGALDMWLHPTLWPTRHGGQRRARAAAMAIAVAGDGWFVANLTTEDGGSRFPPILHGCGLALAVGLLLVAPRPRGSRRALGVLIRRCVLGLALPAVLIAGVVLLVHTGTVSAASPPALRLATLGIWWGAWLLAAANGCRMLANLGPDIAVAPGRRRSIAGTAVLTATGVVTAAVLLAFAVTDTAFDVVAAASGVLLFALGITLSGTVHELPSLTDDEDATRA</sequence>
<feature type="transmembrane region" description="Helical" evidence="1">
    <location>
        <begin position="94"/>
        <end position="111"/>
    </location>
</feature>
<keyword evidence="1" id="KW-0472">Membrane</keyword>
<accession>A0ABS6B992</accession>
<evidence type="ECO:0000313" key="2">
    <source>
        <dbReference type="EMBL" id="MBU3066862.1"/>
    </source>
</evidence>